<dbReference type="SUPFAM" id="SSF48452">
    <property type="entry name" value="TPR-like"/>
    <property type="match status" value="1"/>
</dbReference>
<dbReference type="Proteomes" id="UP000187464">
    <property type="component" value="Chromosome I"/>
</dbReference>
<evidence type="ECO:0000256" key="2">
    <source>
        <dbReference type="ARBA" id="ARBA00006275"/>
    </source>
</evidence>
<dbReference type="InterPro" id="IPR011990">
    <property type="entry name" value="TPR-like_helical_dom_sf"/>
</dbReference>
<dbReference type="KEGG" id="psac:PSM36_2561"/>
<evidence type="ECO:0000256" key="3">
    <source>
        <dbReference type="ARBA" id="ARBA00022729"/>
    </source>
</evidence>
<evidence type="ECO:0000256" key="4">
    <source>
        <dbReference type="ARBA" id="ARBA00023136"/>
    </source>
</evidence>
<dbReference type="PROSITE" id="PS51257">
    <property type="entry name" value="PROKAR_LIPOPROTEIN"/>
    <property type="match status" value="1"/>
</dbReference>
<comment type="similarity">
    <text evidence="2">Belongs to the SusD family.</text>
</comment>
<dbReference type="InterPro" id="IPR033985">
    <property type="entry name" value="SusD-like_N"/>
</dbReference>
<comment type="subcellular location">
    <subcellularLocation>
        <location evidence="1">Cell outer membrane</location>
    </subcellularLocation>
</comment>
<evidence type="ECO:0000313" key="9">
    <source>
        <dbReference type="Proteomes" id="UP000187464"/>
    </source>
</evidence>
<dbReference type="AlphaFoldDB" id="A0A1R3T589"/>
<evidence type="ECO:0000259" key="6">
    <source>
        <dbReference type="Pfam" id="PF07980"/>
    </source>
</evidence>
<protein>
    <submittedName>
        <fullName evidence="8">SusD family</fullName>
    </submittedName>
</protein>
<dbReference type="Pfam" id="PF07980">
    <property type="entry name" value="SusD_RagB"/>
    <property type="match status" value="1"/>
</dbReference>
<keyword evidence="3" id="KW-0732">Signal</keyword>
<dbReference type="CDD" id="cd08977">
    <property type="entry name" value="SusD"/>
    <property type="match status" value="1"/>
</dbReference>
<evidence type="ECO:0000256" key="1">
    <source>
        <dbReference type="ARBA" id="ARBA00004442"/>
    </source>
</evidence>
<keyword evidence="9" id="KW-1185">Reference proteome</keyword>
<dbReference type="InterPro" id="IPR012944">
    <property type="entry name" value="SusD_RagB_dom"/>
</dbReference>
<evidence type="ECO:0000256" key="5">
    <source>
        <dbReference type="ARBA" id="ARBA00023237"/>
    </source>
</evidence>
<organism evidence="8 9">
    <name type="scientific">Proteiniphilum saccharofermentans</name>
    <dbReference type="NCBI Taxonomy" id="1642647"/>
    <lineage>
        <taxon>Bacteria</taxon>
        <taxon>Pseudomonadati</taxon>
        <taxon>Bacteroidota</taxon>
        <taxon>Bacteroidia</taxon>
        <taxon>Bacteroidales</taxon>
        <taxon>Dysgonomonadaceae</taxon>
        <taxon>Proteiniphilum</taxon>
    </lineage>
</organism>
<keyword evidence="4" id="KW-0472">Membrane</keyword>
<dbReference type="EMBL" id="LT605205">
    <property type="protein sequence ID" value="SCD21362.1"/>
    <property type="molecule type" value="Genomic_DNA"/>
</dbReference>
<reference evidence="8 9" key="1">
    <citation type="submission" date="2016-08" db="EMBL/GenBank/DDBJ databases">
        <authorList>
            <person name="Seilhamer J.J."/>
        </authorList>
    </citation>
    <scope>NUCLEOTIDE SEQUENCE [LARGE SCALE GENOMIC DNA]</scope>
    <source>
        <strain evidence="8">M3/6</strain>
    </source>
</reference>
<feature type="domain" description="RagB/SusD" evidence="6">
    <location>
        <begin position="376"/>
        <end position="514"/>
    </location>
</feature>
<evidence type="ECO:0000313" key="8">
    <source>
        <dbReference type="EMBL" id="SCD21362.1"/>
    </source>
</evidence>
<keyword evidence="5" id="KW-0998">Cell outer membrane</keyword>
<dbReference type="GO" id="GO:0009279">
    <property type="term" value="C:cell outer membrane"/>
    <property type="evidence" value="ECO:0007669"/>
    <property type="project" value="UniProtKB-SubCell"/>
</dbReference>
<dbReference type="RefSeq" id="WP_076931201.1">
    <property type="nucleotide sequence ID" value="NZ_LT605205.1"/>
</dbReference>
<sequence>MKRIRKIQLSIISVVLVLTGGISSCTNLDETVYDTIPADQFGKKPAEINAIIAPIYKTLKGVWPGEIFLLSEQTGDMAITPTRVGGDWWDGGVHMEMKLHTWQARNGQISTAWNNCTSGITTCNQIFATIEDSEMDEDLKERTLAEIRGIRAFWYYILIDYFGNAPLVADYESTELPGLSSRQVLYDFVIDELNEIKDVLRDDVTSESYGKFTQGVAYTLLAKMYLNAEVWTGTPNWQGVIDACDKVMSLDYIIEPNWKTNFEVNNQVSNEIILPIAFGKADGGNHMHYRTLHYLDPIALGMNIGTWNGVSAQPDYVKQFDDADQRKLGSFLIGPMIDPATGKVLVTAHSRDLIHTIDFNIIPGTIREGMWGEVNQEEGARVNKWVFEKGLSNSDQENDFAIFRLADVYLMKAEALLRLNRDNAEATRLINVIRERGFGNADHNYESVTLDDLYLERRLELAWENCNRQDMIRFGNFLEPGYLRPGRSSEHLLLFPIPESAWQTNNKLVQNPGYPPF</sequence>
<dbReference type="Gene3D" id="1.25.40.390">
    <property type="match status" value="1"/>
</dbReference>
<dbReference type="Pfam" id="PF14322">
    <property type="entry name" value="SusD-like_3"/>
    <property type="match status" value="1"/>
</dbReference>
<name>A0A1R3T589_9BACT</name>
<dbReference type="STRING" id="1642647.PSM36_2561"/>
<evidence type="ECO:0000259" key="7">
    <source>
        <dbReference type="Pfam" id="PF14322"/>
    </source>
</evidence>
<feature type="domain" description="SusD-like N-terminal" evidence="7">
    <location>
        <begin position="93"/>
        <end position="226"/>
    </location>
</feature>
<gene>
    <name evidence="8" type="ORF">PSM36_2561</name>
</gene>
<proteinExistence type="inferred from homology"/>
<accession>A0A1R3T589</accession>